<dbReference type="AlphaFoldDB" id="A0A7J0F4U3"/>
<dbReference type="PROSITE" id="PS00027">
    <property type="entry name" value="HOMEOBOX_1"/>
    <property type="match status" value="1"/>
</dbReference>
<reference evidence="13 14" key="1">
    <citation type="submission" date="2019-07" db="EMBL/GenBank/DDBJ databases">
        <title>De Novo Assembly of kiwifruit Actinidia rufa.</title>
        <authorList>
            <person name="Sugita-Konishi S."/>
            <person name="Sato K."/>
            <person name="Mori E."/>
            <person name="Abe Y."/>
            <person name="Kisaki G."/>
            <person name="Hamano K."/>
            <person name="Suezawa K."/>
            <person name="Otani M."/>
            <person name="Fukuda T."/>
            <person name="Manabe T."/>
            <person name="Gomi K."/>
            <person name="Tabuchi M."/>
            <person name="Akimitsu K."/>
            <person name="Kataoka I."/>
        </authorList>
    </citation>
    <scope>NUCLEOTIDE SEQUENCE [LARGE SCALE GENOMIC DNA]</scope>
    <source>
        <strain evidence="14">cv. Fuchu</strain>
    </source>
</reference>
<dbReference type="InterPro" id="IPR009057">
    <property type="entry name" value="Homeodomain-like_sf"/>
</dbReference>
<dbReference type="InterPro" id="IPR050762">
    <property type="entry name" value="HD-ZIP_Homeobox_LZ_Class_II"/>
</dbReference>
<dbReference type="Proteomes" id="UP000585474">
    <property type="component" value="Unassembled WGS sequence"/>
</dbReference>
<organism evidence="13 14">
    <name type="scientific">Actinidia rufa</name>
    <dbReference type="NCBI Taxonomy" id="165716"/>
    <lineage>
        <taxon>Eukaryota</taxon>
        <taxon>Viridiplantae</taxon>
        <taxon>Streptophyta</taxon>
        <taxon>Embryophyta</taxon>
        <taxon>Tracheophyta</taxon>
        <taxon>Spermatophyta</taxon>
        <taxon>Magnoliopsida</taxon>
        <taxon>eudicotyledons</taxon>
        <taxon>Gunneridae</taxon>
        <taxon>Pentapetalae</taxon>
        <taxon>asterids</taxon>
        <taxon>Ericales</taxon>
        <taxon>Actinidiaceae</taxon>
        <taxon>Actinidia</taxon>
    </lineage>
</organism>
<evidence type="ECO:0000256" key="7">
    <source>
        <dbReference type="ARBA" id="ARBA00023242"/>
    </source>
</evidence>
<dbReference type="PANTHER" id="PTHR45714:SF39">
    <property type="entry name" value="HOMEOBOX-LEUCINE ZIPPER PROTEIN HAT14"/>
    <property type="match status" value="1"/>
</dbReference>
<keyword evidence="14" id="KW-1185">Reference proteome</keyword>
<evidence type="ECO:0000256" key="5">
    <source>
        <dbReference type="ARBA" id="ARBA00023155"/>
    </source>
</evidence>
<keyword evidence="6" id="KW-0804">Transcription</keyword>
<evidence type="ECO:0000256" key="11">
    <source>
        <dbReference type="SAM" id="MobiDB-lite"/>
    </source>
</evidence>
<evidence type="ECO:0000256" key="2">
    <source>
        <dbReference type="ARBA" id="ARBA00006074"/>
    </source>
</evidence>
<evidence type="ECO:0000256" key="8">
    <source>
        <dbReference type="PROSITE-ProRule" id="PRU00108"/>
    </source>
</evidence>
<comment type="caution">
    <text evidence="13">The sequence shown here is derived from an EMBL/GenBank/DDBJ whole genome shotgun (WGS) entry which is preliminary data.</text>
</comment>
<dbReference type="InterPro" id="IPR001356">
    <property type="entry name" value="HD"/>
</dbReference>
<comment type="similarity">
    <text evidence="2">Belongs to the HD-ZIP homeobox family. Class II subfamily.</text>
</comment>
<keyword evidence="10" id="KW-0175">Coiled coil</keyword>
<feature type="region of interest" description="Disordered" evidence="11">
    <location>
        <begin position="1"/>
        <end position="26"/>
    </location>
</feature>
<dbReference type="Pfam" id="PF00046">
    <property type="entry name" value="Homeodomain"/>
    <property type="match status" value="1"/>
</dbReference>
<proteinExistence type="inferred from homology"/>
<evidence type="ECO:0000313" key="14">
    <source>
        <dbReference type="Proteomes" id="UP000585474"/>
    </source>
</evidence>
<dbReference type="InterPro" id="IPR003106">
    <property type="entry name" value="Leu_zip_homeo"/>
</dbReference>
<protein>
    <submittedName>
        <fullName evidence="13">Homeobox leucine zipper protein</fullName>
    </submittedName>
</protein>
<evidence type="ECO:0000313" key="13">
    <source>
        <dbReference type="EMBL" id="GFY93603.1"/>
    </source>
</evidence>
<dbReference type="PROSITE" id="PS50071">
    <property type="entry name" value="HOMEOBOX_2"/>
    <property type="match status" value="1"/>
</dbReference>
<dbReference type="InterPro" id="IPR017970">
    <property type="entry name" value="Homeobox_CS"/>
</dbReference>
<dbReference type="GO" id="GO:0005634">
    <property type="term" value="C:nucleus"/>
    <property type="evidence" value="ECO:0007669"/>
    <property type="project" value="UniProtKB-SubCell"/>
</dbReference>
<keyword evidence="4 8" id="KW-0238">DNA-binding</keyword>
<keyword evidence="7 8" id="KW-0539">Nucleus</keyword>
<accession>A0A7J0F4U3</accession>
<dbReference type="SMART" id="SM00340">
    <property type="entry name" value="HALZ"/>
    <property type="match status" value="1"/>
</dbReference>
<name>A0A7J0F4U3_9ERIC</name>
<evidence type="ECO:0000256" key="3">
    <source>
        <dbReference type="ARBA" id="ARBA00023015"/>
    </source>
</evidence>
<dbReference type="GO" id="GO:0043565">
    <property type="term" value="F:sequence-specific DNA binding"/>
    <property type="evidence" value="ECO:0007669"/>
    <property type="project" value="InterPro"/>
</dbReference>
<evidence type="ECO:0000256" key="1">
    <source>
        <dbReference type="ARBA" id="ARBA00004123"/>
    </source>
</evidence>
<feature type="DNA-binding region" description="Homeobox" evidence="8">
    <location>
        <begin position="122"/>
        <end position="177"/>
    </location>
</feature>
<dbReference type="PANTHER" id="PTHR45714">
    <property type="entry name" value="HOMEOBOX-LEUCINE ZIPPER PROTEIN HAT14"/>
    <property type="match status" value="1"/>
</dbReference>
<evidence type="ECO:0000256" key="4">
    <source>
        <dbReference type="ARBA" id="ARBA00023125"/>
    </source>
</evidence>
<dbReference type="Gene3D" id="1.10.10.60">
    <property type="entry name" value="Homeodomain-like"/>
    <property type="match status" value="1"/>
</dbReference>
<dbReference type="Pfam" id="PF02183">
    <property type="entry name" value="HALZ"/>
    <property type="match status" value="1"/>
</dbReference>
<dbReference type="SUPFAM" id="SSF46689">
    <property type="entry name" value="Homeodomain-like"/>
    <property type="match status" value="1"/>
</dbReference>
<feature type="coiled-coil region" evidence="10">
    <location>
        <begin position="182"/>
        <end position="209"/>
    </location>
</feature>
<gene>
    <name evidence="13" type="ORF">Acr_09g0000490</name>
</gene>
<evidence type="ECO:0000256" key="9">
    <source>
        <dbReference type="RuleBase" id="RU000682"/>
    </source>
</evidence>
<dbReference type="OrthoDB" id="6159439at2759"/>
<sequence length="253" mass="29786">MALGPRINGRSQEREETGGSSSDPTVQLNILRCSPCYLNRPLHPMRTCRREKMDRRYRRPPTALFHPYFLWICPYTQVTREEATKEILKHVFVRMERDERGVSYSSRASDHDEEENCLVRKKLRLSKEQLAFLEENFKEHSTLNLKAKQALAKQLNLHPRQVEVWFQNRRARTKLKQTEVDCEYLKKYCETLTEENRRLQKELQELRALKTPQPFYKQLPATTLTMCPSCEWRVASAAAVNITASAATITRHY</sequence>
<evidence type="ECO:0000256" key="10">
    <source>
        <dbReference type="SAM" id="Coils"/>
    </source>
</evidence>
<comment type="subcellular location">
    <subcellularLocation>
        <location evidence="1 8 9">Nucleus</location>
    </subcellularLocation>
</comment>
<evidence type="ECO:0000256" key="6">
    <source>
        <dbReference type="ARBA" id="ARBA00023163"/>
    </source>
</evidence>
<feature type="domain" description="Homeobox" evidence="12">
    <location>
        <begin position="120"/>
        <end position="176"/>
    </location>
</feature>
<dbReference type="SMART" id="SM00389">
    <property type="entry name" value="HOX"/>
    <property type="match status" value="1"/>
</dbReference>
<evidence type="ECO:0000259" key="12">
    <source>
        <dbReference type="PROSITE" id="PS50071"/>
    </source>
</evidence>
<keyword evidence="3" id="KW-0805">Transcription regulation</keyword>
<dbReference type="CDD" id="cd00086">
    <property type="entry name" value="homeodomain"/>
    <property type="match status" value="1"/>
</dbReference>
<keyword evidence="5 8" id="KW-0371">Homeobox</keyword>
<dbReference type="GO" id="GO:0000981">
    <property type="term" value="F:DNA-binding transcription factor activity, RNA polymerase II-specific"/>
    <property type="evidence" value="ECO:0007669"/>
    <property type="project" value="InterPro"/>
</dbReference>
<dbReference type="EMBL" id="BJWL01000009">
    <property type="protein sequence ID" value="GFY93603.1"/>
    <property type="molecule type" value="Genomic_DNA"/>
</dbReference>